<name>A0A6M0T557_CLOBO</name>
<accession>A0A6M0T557</accession>
<sequence length="323" mass="36322">MYLNIAANFIDIIIAVVIDWIIGDPYWFPHPIIYIGKLISFLEKKFRAKVKNEESLKVYGEIIVIIVCLASFLIPFMILQAFKFNFYLYHGLNIVIIWTTLAAKCLHEEAIKIYYALYKENIEDARLKLSYIVGRETKGLIENEIIRADVETVAENASDGIIAPLFYAIIGGGPLAMMYKGINTMDSMLGYLNDKYRYIGFFPAKVDDVFNFIPARLTGILMCISAPIVGGNPFKSFKIMIRDRKNHKSPNCAYPEGATAAALNIQLGGNNVYFGQVVEKPTIGDKIKELAPIHIKESIKLMYSSQVLMLIIVGTIIQLAISN</sequence>
<feature type="transmembrane region" description="Helical" evidence="9">
    <location>
        <begin position="58"/>
        <end position="78"/>
    </location>
</feature>
<dbReference type="Pfam" id="PF03186">
    <property type="entry name" value="CobD_Cbib"/>
    <property type="match status" value="1"/>
</dbReference>
<feature type="transmembrane region" description="Helical" evidence="9">
    <location>
        <begin position="84"/>
        <end position="103"/>
    </location>
</feature>
<dbReference type="AlphaFoldDB" id="A0A6M0T557"/>
<dbReference type="GO" id="GO:0048472">
    <property type="term" value="F:threonine-phosphate decarboxylase activity"/>
    <property type="evidence" value="ECO:0007669"/>
    <property type="project" value="InterPro"/>
</dbReference>
<evidence type="ECO:0000256" key="1">
    <source>
        <dbReference type="ARBA" id="ARBA00004651"/>
    </source>
</evidence>
<evidence type="ECO:0000256" key="4">
    <source>
        <dbReference type="ARBA" id="ARBA00022475"/>
    </source>
</evidence>
<keyword evidence="4 9" id="KW-1003">Cell membrane</keyword>
<comment type="function">
    <text evidence="9">Converts cobyric acid to cobinamide by the addition of aminopropanol on the F carboxylic group.</text>
</comment>
<evidence type="ECO:0000256" key="9">
    <source>
        <dbReference type="HAMAP-Rule" id="MF_00024"/>
    </source>
</evidence>
<evidence type="ECO:0000256" key="7">
    <source>
        <dbReference type="ARBA" id="ARBA00022989"/>
    </source>
</evidence>
<dbReference type="PANTHER" id="PTHR34308">
    <property type="entry name" value="COBALAMIN BIOSYNTHESIS PROTEIN CBIB"/>
    <property type="match status" value="1"/>
</dbReference>
<dbReference type="NCBIfam" id="TIGR00380">
    <property type="entry name" value="cobal_cbiB"/>
    <property type="match status" value="1"/>
</dbReference>
<comment type="pathway">
    <text evidence="2 9">Cofactor biosynthesis; adenosylcobalamin biosynthesis.</text>
</comment>
<dbReference type="PANTHER" id="PTHR34308:SF1">
    <property type="entry name" value="COBALAMIN BIOSYNTHESIS PROTEIN CBIB"/>
    <property type="match status" value="1"/>
</dbReference>
<evidence type="ECO:0000313" key="11">
    <source>
        <dbReference type="Proteomes" id="UP000473089"/>
    </source>
</evidence>
<evidence type="ECO:0000256" key="3">
    <source>
        <dbReference type="ARBA" id="ARBA00006263"/>
    </source>
</evidence>
<evidence type="ECO:0000313" key="10">
    <source>
        <dbReference type="EMBL" id="NFA62305.1"/>
    </source>
</evidence>
<feature type="transmembrane region" description="Helical" evidence="9">
    <location>
        <begin position="5"/>
        <end position="22"/>
    </location>
</feature>
<keyword evidence="6 9" id="KW-0812">Transmembrane</keyword>
<reference evidence="10 11" key="1">
    <citation type="submission" date="2019-02" db="EMBL/GenBank/DDBJ databases">
        <title>Genome sequencing of Clostridium botulinum clinical isolates.</title>
        <authorList>
            <person name="Brunt J."/>
            <person name="Van Vliet A.H.M."/>
            <person name="Stringer S.C."/>
            <person name="Grant K.A."/>
            <person name="Carter A.C."/>
            <person name="Peck M.W."/>
        </authorList>
    </citation>
    <scope>NUCLEOTIDE SEQUENCE [LARGE SCALE GENOMIC DNA]</scope>
    <source>
        <strain evidence="10 11">R1125/03</strain>
    </source>
</reference>
<dbReference type="UniPathway" id="UPA00148"/>
<organism evidence="10 11">
    <name type="scientific">Clostridium botulinum</name>
    <dbReference type="NCBI Taxonomy" id="1491"/>
    <lineage>
        <taxon>Bacteria</taxon>
        <taxon>Bacillati</taxon>
        <taxon>Bacillota</taxon>
        <taxon>Clostridia</taxon>
        <taxon>Eubacteriales</taxon>
        <taxon>Clostridiaceae</taxon>
        <taxon>Clostridium</taxon>
    </lineage>
</organism>
<dbReference type="GO" id="GO:0009236">
    <property type="term" value="P:cobalamin biosynthetic process"/>
    <property type="evidence" value="ECO:0007669"/>
    <property type="project" value="UniProtKB-UniRule"/>
</dbReference>
<feature type="transmembrane region" description="Helical" evidence="9">
    <location>
        <begin position="301"/>
        <end position="321"/>
    </location>
</feature>
<keyword evidence="5 9" id="KW-0169">Cobalamin biosynthesis</keyword>
<dbReference type="InterPro" id="IPR004485">
    <property type="entry name" value="Cobalamin_biosynth_CobD/CbiB"/>
</dbReference>
<proteinExistence type="inferred from homology"/>
<dbReference type="GO" id="GO:0005886">
    <property type="term" value="C:plasma membrane"/>
    <property type="evidence" value="ECO:0007669"/>
    <property type="project" value="UniProtKB-SubCell"/>
</dbReference>
<dbReference type="EMBL" id="SGJP01000079">
    <property type="protein sequence ID" value="NFA62305.1"/>
    <property type="molecule type" value="Genomic_DNA"/>
</dbReference>
<evidence type="ECO:0000256" key="5">
    <source>
        <dbReference type="ARBA" id="ARBA00022573"/>
    </source>
</evidence>
<evidence type="ECO:0000256" key="6">
    <source>
        <dbReference type="ARBA" id="ARBA00022692"/>
    </source>
</evidence>
<comment type="subcellular location">
    <subcellularLocation>
        <location evidence="1 9">Cell membrane</location>
        <topology evidence="1 9">Multi-pass membrane protein</topology>
    </subcellularLocation>
</comment>
<protein>
    <recommendedName>
        <fullName evidence="9">Cobalamin biosynthesis protein CobD</fullName>
    </recommendedName>
</protein>
<dbReference type="Proteomes" id="UP000473089">
    <property type="component" value="Unassembled WGS sequence"/>
</dbReference>
<keyword evidence="7 9" id="KW-1133">Transmembrane helix</keyword>
<evidence type="ECO:0000256" key="8">
    <source>
        <dbReference type="ARBA" id="ARBA00023136"/>
    </source>
</evidence>
<keyword evidence="8 9" id="KW-0472">Membrane</keyword>
<dbReference type="HAMAP" id="MF_00024">
    <property type="entry name" value="CobD_CbiB"/>
    <property type="match status" value="1"/>
</dbReference>
<feature type="transmembrane region" description="Helical" evidence="9">
    <location>
        <begin position="28"/>
        <end position="46"/>
    </location>
</feature>
<evidence type="ECO:0000256" key="2">
    <source>
        <dbReference type="ARBA" id="ARBA00004953"/>
    </source>
</evidence>
<dbReference type="GO" id="GO:0015420">
    <property type="term" value="F:ABC-type vitamin B12 transporter activity"/>
    <property type="evidence" value="ECO:0007669"/>
    <property type="project" value="UniProtKB-UniRule"/>
</dbReference>
<gene>
    <name evidence="9" type="primary">cobD</name>
    <name evidence="10" type="ORF">EXM42_18555</name>
</gene>
<comment type="caution">
    <text evidence="10">The sequence shown here is derived from an EMBL/GenBank/DDBJ whole genome shotgun (WGS) entry which is preliminary data.</text>
</comment>
<comment type="similarity">
    <text evidence="3 9">Belongs to the CobD/CbiB family.</text>
</comment>